<dbReference type="EMBL" id="JABSTR010000002">
    <property type="protein sequence ID" value="KAH9364716.1"/>
    <property type="molecule type" value="Genomic_DNA"/>
</dbReference>
<gene>
    <name evidence="1" type="ORF">HPB48_015864</name>
</gene>
<dbReference type="VEuPathDB" id="VectorBase:HLOH_056170"/>
<accession>A0A9J6FRJ7</accession>
<dbReference type="Proteomes" id="UP000821853">
    <property type="component" value="Chromosome 10"/>
</dbReference>
<comment type="caution">
    <text evidence="1">The sequence shown here is derived from an EMBL/GenBank/DDBJ whole genome shotgun (WGS) entry which is preliminary data.</text>
</comment>
<keyword evidence="2" id="KW-1185">Reference proteome</keyword>
<dbReference type="OrthoDB" id="2266637at2759"/>
<name>A0A9J6FRJ7_HAELO</name>
<reference evidence="1 2" key="1">
    <citation type="journal article" date="2020" name="Cell">
        <title>Large-Scale Comparative Analyses of Tick Genomes Elucidate Their Genetic Diversity and Vector Capacities.</title>
        <authorList>
            <consortium name="Tick Genome and Microbiome Consortium (TIGMIC)"/>
            <person name="Jia N."/>
            <person name="Wang J."/>
            <person name="Shi W."/>
            <person name="Du L."/>
            <person name="Sun Y."/>
            <person name="Zhan W."/>
            <person name="Jiang J.F."/>
            <person name="Wang Q."/>
            <person name="Zhang B."/>
            <person name="Ji P."/>
            <person name="Bell-Sakyi L."/>
            <person name="Cui X.M."/>
            <person name="Yuan T.T."/>
            <person name="Jiang B.G."/>
            <person name="Yang W.F."/>
            <person name="Lam T.T."/>
            <person name="Chang Q.C."/>
            <person name="Ding S.J."/>
            <person name="Wang X.J."/>
            <person name="Zhu J.G."/>
            <person name="Ruan X.D."/>
            <person name="Zhao L."/>
            <person name="Wei J.T."/>
            <person name="Ye R.Z."/>
            <person name="Que T.C."/>
            <person name="Du C.H."/>
            <person name="Zhou Y.H."/>
            <person name="Cheng J.X."/>
            <person name="Dai P.F."/>
            <person name="Guo W.B."/>
            <person name="Han X.H."/>
            <person name="Huang E.J."/>
            <person name="Li L.F."/>
            <person name="Wei W."/>
            <person name="Gao Y.C."/>
            <person name="Liu J.Z."/>
            <person name="Shao H.Z."/>
            <person name="Wang X."/>
            <person name="Wang C.C."/>
            <person name="Yang T.C."/>
            <person name="Huo Q.B."/>
            <person name="Li W."/>
            <person name="Chen H.Y."/>
            <person name="Chen S.E."/>
            <person name="Zhou L.G."/>
            <person name="Ni X.B."/>
            <person name="Tian J.H."/>
            <person name="Sheng Y."/>
            <person name="Liu T."/>
            <person name="Pan Y.S."/>
            <person name="Xia L.Y."/>
            <person name="Li J."/>
            <person name="Zhao F."/>
            <person name="Cao W.C."/>
        </authorList>
    </citation>
    <scope>NUCLEOTIDE SEQUENCE [LARGE SCALE GENOMIC DNA]</scope>
    <source>
        <strain evidence="1">HaeL-2018</strain>
    </source>
</reference>
<evidence type="ECO:0008006" key="3">
    <source>
        <dbReference type="Google" id="ProtNLM"/>
    </source>
</evidence>
<evidence type="ECO:0000313" key="2">
    <source>
        <dbReference type="Proteomes" id="UP000821853"/>
    </source>
</evidence>
<organism evidence="1 2">
    <name type="scientific">Haemaphysalis longicornis</name>
    <name type="common">Bush tick</name>
    <dbReference type="NCBI Taxonomy" id="44386"/>
    <lineage>
        <taxon>Eukaryota</taxon>
        <taxon>Metazoa</taxon>
        <taxon>Ecdysozoa</taxon>
        <taxon>Arthropoda</taxon>
        <taxon>Chelicerata</taxon>
        <taxon>Arachnida</taxon>
        <taxon>Acari</taxon>
        <taxon>Parasitiformes</taxon>
        <taxon>Ixodida</taxon>
        <taxon>Ixodoidea</taxon>
        <taxon>Ixodidae</taxon>
        <taxon>Haemaphysalinae</taxon>
        <taxon>Haemaphysalis</taxon>
    </lineage>
</organism>
<proteinExistence type="predicted"/>
<evidence type="ECO:0000313" key="1">
    <source>
        <dbReference type="EMBL" id="KAH9364716.1"/>
    </source>
</evidence>
<sequence length="62" mass="7020">MKPGDYHEKMYGQNFEAWFDSVQTKLPKGSVVAMDNASYHSRRPETVRAMSSCKPGILARLT</sequence>
<dbReference type="AlphaFoldDB" id="A0A9J6FRJ7"/>
<protein>
    <recommendedName>
        <fullName evidence="3">Tc1-like transposase DDE domain-containing protein</fullName>
    </recommendedName>
</protein>